<dbReference type="EMBL" id="KC513616">
    <property type="protein sequence ID" value="AGE96333.1"/>
    <property type="molecule type" value="Genomic_DNA"/>
</dbReference>
<evidence type="ECO:0008006" key="3">
    <source>
        <dbReference type="Google" id="ProtNLM"/>
    </source>
</evidence>
<organism evidence="2">
    <name type="scientific">Encephalitozoon cuniculi</name>
    <name type="common">Microsporidian parasite</name>
    <dbReference type="NCBI Taxonomy" id="6035"/>
    <lineage>
        <taxon>Eukaryota</taxon>
        <taxon>Fungi</taxon>
        <taxon>Fungi incertae sedis</taxon>
        <taxon>Microsporidia</taxon>
        <taxon>Unikaryonidae</taxon>
        <taxon>Encephalitozoon</taxon>
    </lineage>
</organism>
<accession>M1K5Q0</accession>
<protein>
    <recommendedName>
        <fullName evidence="3">SEP domain-containing protein</fullName>
    </recommendedName>
</protein>
<feature type="compositionally biased region" description="Basic and acidic residues" evidence="1">
    <location>
        <begin position="123"/>
        <end position="133"/>
    </location>
</feature>
<feature type="region of interest" description="Disordered" evidence="1">
    <location>
        <begin position="119"/>
        <end position="145"/>
    </location>
</feature>
<name>M1K5Q0_ENCCN</name>
<evidence type="ECO:0000256" key="1">
    <source>
        <dbReference type="SAM" id="MobiDB-lite"/>
    </source>
</evidence>
<dbReference type="SUPFAM" id="SSF102848">
    <property type="entry name" value="NSFL1 (p97 ATPase) cofactor p47, SEP domain"/>
    <property type="match status" value="1"/>
</dbReference>
<dbReference type="VEuPathDB" id="MicrosporidiaDB:AEWR_091850"/>
<gene>
    <name evidence="2" type="ORF">ECU09_1820</name>
</gene>
<sequence length="232" mass="26185">MDSEARIKKIMEATGCSHDVARKAENESQGNLDLAIKIAGRKGNVLYSGGKSGLYVEERPSRKSITQYKNGILVEDEFYDFSVDDNIRLREMLEKKTFDASLLGLHGDTAEVIYTEKPDEEYRENSKAPEAKARPSFVGEGRRLGDSSREIPHVNIPDMLEIAKDGNVLFKVMIGSKRVTVRMLRSQTVGDFFDYIERYYDFGLVLSSNGKEIPPSHSVEEISNKLVLLSRR</sequence>
<dbReference type="VEuPathDB" id="MicrosporidiaDB:AEWQ_091870"/>
<reference evidence="2" key="1">
    <citation type="journal article" date="2013" name="Eukaryot. Cell">
        <title>Extremely Reduced Levels of Heterozygosity in the Vertebrate Pathogen Encephalitozoon cuniculi.</title>
        <authorList>
            <person name="Selman M."/>
            <person name="Sak B."/>
            <person name="Kvac M."/>
            <person name="Farinelli L."/>
            <person name="Weiss L.M."/>
            <person name="Corradi N."/>
        </authorList>
    </citation>
    <scope>NUCLEOTIDE SEQUENCE</scope>
</reference>
<evidence type="ECO:0000313" key="2">
    <source>
        <dbReference type="EMBL" id="AGE96333.1"/>
    </source>
</evidence>
<dbReference type="AlphaFoldDB" id="M1K5Q0"/>
<dbReference type="VEuPathDB" id="MicrosporidiaDB:AEWD_091890"/>
<dbReference type="InterPro" id="IPR036241">
    <property type="entry name" value="NSFL1C_SEP_dom_sf"/>
</dbReference>
<dbReference type="VEuPathDB" id="MicrosporidiaDB:ECU09_1820"/>
<dbReference type="VEuPathDB" id="MicrosporidiaDB:M970_091850"/>
<proteinExistence type="predicted"/>